<evidence type="ECO:0000313" key="2">
    <source>
        <dbReference type="EMBL" id="BDG05814.1"/>
    </source>
</evidence>
<keyword evidence="3" id="KW-1185">Reference proteome</keyword>
<keyword evidence="1" id="KW-0175">Coiled coil</keyword>
<gene>
    <name evidence="2" type="ORF">AMOR_48100</name>
</gene>
<feature type="coiled-coil region" evidence="1">
    <location>
        <begin position="3"/>
        <end position="30"/>
    </location>
</feature>
<reference evidence="3" key="1">
    <citation type="journal article" date="2022" name="Int. J. Syst. Evol. Microbiol.">
        <title>Anaeromyxobacter oryzae sp. nov., Anaeromyxobacter diazotrophicus sp. nov. and Anaeromyxobacter paludicola sp. nov., isolated from paddy soils.</title>
        <authorList>
            <person name="Itoh H."/>
            <person name="Xu Z."/>
            <person name="Mise K."/>
            <person name="Masuda Y."/>
            <person name="Ushijima N."/>
            <person name="Hayakawa C."/>
            <person name="Shiratori Y."/>
            <person name="Senoo K."/>
        </authorList>
    </citation>
    <scope>NUCLEOTIDE SEQUENCE [LARGE SCALE GENOMIC DNA]</scope>
    <source>
        <strain evidence="3">Red232</strain>
    </source>
</reference>
<proteinExistence type="predicted"/>
<dbReference type="Proteomes" id="UP001162891">
    <property type="component" value="Chromosome"/>
</dbReference>
<evidence type="ECO:0000313" key="3">
    <source>
        <dbReference type="Proteomes" id="UP001162891"/>
    </source>
</evidence>
<dbReference type="RefSeq" id="WP_248354963.1">
    <property type="nucleotide sequence ID" value="NZ_AP025591.1"/>
</dbReference>
<sequence length="73" mass="8100">MTQAEILARRDELRADIEKHEAALAALRAEEARLLDGCQHTYADGRRAAAGGRIAVCCVCGRVLKHREEKLWG</sequence>
<name>A0ABN6MXX5_9BACT</name>
<evidence type="ECO:0000256" key="1">
    <source>
        <dbReference type="SAM" id="Coils"/>
    </source>
</evidence>
<dbReference type="EMBL" id="AP025591">
    <property type="protein sequence ID" value="BDG05814.1"/>
    <property type="molecule type" value="Genomic_DNA"/>
</dbReference>
<evidence type="ECO:0008006" key="4">
    <source>
        <dbReference type="Google" id="ProtNLM"/>
    </source>
</evidence>
<accession>A0ABN6MXX5</accession>
<protein>
    <recommendedName>
        <fullName evidence="4">DksA C4-type domain-containing protein</fullName>
    </recommendedName>
</protein>
<organism evidence="2 3">
    <name type="scientific">Anaeromyxobacter oryzae</name>
    <dbReference type="NCBI Taxonomy" id="2918170"/>
    <lineage>
        <taxon>Bacteria</taxon>
        <taxon>Pseudomonadati</taxon>
        <taxon>Myxococcota</taxon>
        <taxon>Myxococcia</taxon>
        <taxon>Myxococcales</taxon>
        <taxon>Cystobacterineae</taxon>
        <taxon>Anaeromyxobacteraceae</taxon>
        <taxon>Anaeromyxobacter</taxon>
    </lineage>
</organism>